<dbReference type="RefSeq" id="WP_063369768.1">
    <property type="nucleotide sequence ID" value="NZ_AUYC01000062.1"/>
</dbReference>
<evidence type="ECO:0000313" key="2">
    <source>
        <dbReference type="EMBL" id="KZN59317.1"/>
    </source>
</evidence>
<feature type="chain" id="PRO_5007888127" evidence="1">
    <location>
        <begin position="22"/>
        <end position="122"/>
    </location>
</feature>
<evidence type="ECO:0000313" key="3">
    <source>
        <dbReference type="Proteomes" id="UP000076486"/>
    </source>
</evidence>
<sequence>MKKLLTTTTLLIGLLSNSVYANSISAAPAPFEVTVKIKKIEVYTDRIILELADSTFGVEHCIKNNKDRRWGWYTSSPASENWYSLALSAHAQDLPVRVHKIAHDCKGLADGTSLDGLFLEKN</sequence>
<keyword evidence="1" id="KW-0732">Signal</keyword>
<feature type="signal peptide" evidence="1">
    <location>
        <begin position="1"/>
        <end position="21"/>
    </location>
</feature>
<dbReference type="PATRIC" id="fig|1365248.3.peg.4643"/>
<name>A0A167IG11_9GAMM</name>
<evidence type="ECO:0000256" key="1">
    <source>
        <dbReference type="SAM" id="SignalP"/>
    </source>
</evidence>
<protein>
    <submittedName>
        <fullName evidence="2">Uncharacterized protein</fullName>
    </submittedName>
</protein>
<organism evidence="2 3">
    <name type="scientific">Pseudoalteromonas luteoviolacea CPMOR-1</name>
    <dbReference type="NCBI Taxonomy" id="1365248"/>
    <lineage>
        <taxon>Bacteria</taxon>
        <taxon>Pseudomonadati</taxon>
        <taxon>Pseudomonadota</taxon>
        <taxon>Gammaproteobacteria</taxon>
        <taxon>Alteromonadales</taxon>
        <taxon>Pseudoalteromonadaceae</taxon>
        <taxon>Pseudoalteromonas</taxon>
    </lineage>
</organism>
<gene>
    <name evidence="2" type="ORF">N473_03920</name>
</gene>
<dbReference type="AlphaFoldDB" id="A0A167IG11"/>
<reference evidence="2 3" key="1">
    <citation type="submission" date="2013-07" db="EMBL/GenBank/DDBJ databases">
        <title>Comparative Genomic and Metabolomic Analysis of Twelve Strains of Pseudoalteromonas luteoviolacea.</title>
        <authorList>
            <person name="Vynne N.G."/>
            <person name="Mansson M."/>
            <person name="Gram L."/>
        </authorList>
    </citation>
    <scope>NUCLEOTIDE SEQUENCE [LARGE SCALE GENOMIC DNA]</scope>
    <source>
        <strain evidence="2 3">CPMOR-1</strain>
    </source>
</reference>
<dbReference type="Proteomes" id="UP000076486">
    <property type="component" value="Unassembled WGS sequence"/>
</dbReference>
<accession>A0A167IG11</accession>
<dbReference type="EMBL" id="AUYC01000062">
    <property type="protein sequence ID" value="KZN59317.1"/>
    <property type="molecule type" value="Genomic_DNA"/>
</dbReference>
<proteinExistence type="predicted"/>
<comment type="caution">
    <text evidence="2">The sequence shown here is derived from an EMBL/GenBank/DDBJ whole genome shotgun (WGS) entry which is preliminary data.</text>
</comment>